<gene>
    <name evidence="2" type="ORF">E9531_09995</name>
</gene>
<keyword evidence="3" id="KW-1185">Reference proteome</keyword>
<dbReference type="EMBL" id="STFG01000010">
    <property type="protein sequence ID" value="THU00608.1"/>
    <property type="molecule type" value="Genomic_DNA"/>
</dbReference>
<protein>
    <submittedName>
        <fullName evidence="2">DUF192 domain-containing protein</fullName>
    </submittedName>
</protein>
<dbReference type="PANTHER" id="PTHR37953">
    <property type="entry name" value="UPF0127 PROTEIN MJ1496"/>
    <property type="match status" value="1"/>
</dbReference>
<dbReference type="OrthoDB" id="5526466at2"/>
<feature type="signal peptide" evidence="1">
    <location>
        <begin position="1"/>
        <end position="46"/>
    </location>
</feature>
<dbReference type="Gene3D" id="2.60.120.1140">
    <property type="entry name" value="Protein of unknown function DUF192"/>
    <property type="match status" value="1"/>
</dbReference>
<dbReference type="RefSeq" id="WP_136573625.1">
    <property type="nucleotide sequence ID" value="NZ_STFG01000010.1"/>
</dbReference>
<evidence type="ECO:0000313" key="3">
    <source>
        <dbReference type="Proteomes" id="UP000308917"/>
    </source>
</evidence>
<dbReference type="InterPro" id="IPR038695">
    <property type="entry name" value="Saro_0823-like_sf"/>
</dbReference>
<dbReference type="Pfam" id="PF02643">
    <property type="entry name" value="DUF192"/>
    <property type="match status" value="1"/>
</dbReference>
<dbReference type="InterPro" id="IPR003795">
    <property type="entry name" value="DUF192"/>
</dbReference>
<proteinExistence type="predicted"/>
<sequence length="194" mass="21477">MSAYFLSFITVVLHGLRKAQRQRRVSCSLTPWAGALAFALAANVHAQVGPQAKGQPQMNLPRLELSSNMYRIDAQVAATPVQREIGLMHRQNMPEQEGMLFVFEAPNVQCFWMKNTLLPLTAAFVADDGRIVNTADMQPMTTDSHCSKEPVRYVLEMNQGWFAKRGIGEGAHLRSSIFQKPAAQKAPAQEAAAH</sequence>
<reference evidence="2 3" key="1">
    <citation type="journal article" date="2015" name="Antonie Van Leeuwenhoek">
        <title>Lampropedia puyangensis sp. nov., isolated from symptomatic bark of Populus ? euramericana canker and emended description of Lampropedia hyalina (Ehrenberg 1832) Lee et al. 2004.</title>
        <authorList>
            <person name="Li Y."/>
            <person name="Wang T."/>
            <person name="Piao C.G."/>
            <person name="Wang L.F."/>
            <person name="Tian G.Z."/>
            <person name="Zhu T.H."/>
            <person name="Guo M.W."/>
        </authorList>
    </citation>
    <scope>NUCLEOTIDE SEQUENCE [LARGE SCALE GENOMIC DNA]</scope>
    <source>
        <strain evidence="2 3">2-bin</strain>
    </source>
</reference>
<feature type="chain" id="PRO_5020283820" evidence="1">
    <location>
        <begin position="47"/>
        <end position="194"/>
    </location>
</feature>
<evidence type="ECO:0000313" key="2">
    <source>
        <dbReference type="EMBL" id="THU00608.1"/>
    </source>
</evidence>
<dbReference type="Proteomes" id="UP000308917">
    <property type="component" value="Unassembled WGS sequence"/>
</dbReference>
<keyword evidence="1" id="KW-0732">Signal</keyword>
<evidence type="ECO:0000256" key="1">
    <source>
        <dbReference type="SAM" id="SignalP"/>
    </source>
</evidence>
<dbReference type="PANTHER" id="PTHR37953:SF1">
    <property type="entry name" value="UPF0127 PROTEIN MJ1496"/>
    <property type="match status" value="1"/>
</dbReference>
<name>A0A4S8F036_9BURK</name>
<dbReference type="AlphaFoldDB" id="A0A4S8F036"/>
<comment type="caution">
    <text evidence="2">The sequence shown here is derived from an EMBL/GenBank/DDBJ whole genome shotgun (WGS) entry which is preliminary data.</text>
</comment>
<organism evidence="2 3">
    <name type="scientific">Lampropedia puyangensis</name>
    <dbReference type="NCBI Taxonomy" id="1330072"/>
    <lineage>
        <taxon>Bacteria</taxon>
        <taxon>Pseudomonadati</taxon>
        <taxon>Pseudomonadota</taxon>
        <taxon>Betaproteobacteria</taxon>
        <taxon>Burkholderiales</taxon>
        <taxon>Comamonadaceae</taxon>
        <taxon>Lampropedia</taxon>
    </lineage>
</organism>
<accession>A0A4S8F036</accession>